<reference evidence="8" key="1">
    <citation type="submission" date="2021-01" db="UniProtKB">
        <authorList>
            <consortium name="EnsemblMetazoa"/>
        </authorList>
    </citation>
    <scope>IDENTIFICATION</scope>
</reference>
<dbReference type="GeneID" id="136822348"/>
<dbReference type="OrthoDB" id="272303at2759"/>
<dbReference type="InterPro" id="IPR000232">
    <property type="entry name" value="HSF_DNA-bd"/>
</dbReference>
<name>A0A7M5WR89_9CNID</name>
<organism evidence="8 9">
    <name type="scientific">Clytia hemisphaerica</name>
    <dbReference type="NCBI Taxonomy" id="252671"/>
    <lineage>
        <taxon>Eukaryota</taxon>
        <taxon>Metazoa</taxon>
        <taxon>Cnidaria</taxon>
        <taxon>Hydrozoa</taxon>
        <taxon>Hydroidolina</taxon>
        <taxon>Leptothecata</taxon>
        <taxon>Obeliida</taxon>
        <taxon>Clytiidae</taxon>
        <taxon>Clytia</taxon>
    </lineage>
</organism>
<dbReference type="PRINTS" id="PR00056">
    <property type="entry name" value="HSFDOMAIN"/>
</dbReference>
<evidence type="ECO:0000256" key="5">
    <source>
        <dbReference type="RuleBase" id="RU004020"/>
    </source>
</evidence>
<evidence type="ECO:0000256" key="2">
    <source>
        <dbReference type="ARBA" id="ARBA00006403"/>
    </source>
</evidence>
<dbReference type="AlphaFoldDB" id="A0A7M5WR89"/>
<dbReference type="InterPro" id="IPR036390">
    <property type="entry name" value="WH_DNA-bd_sf"/>
</dbReference>
<feature type="region of interest" description="Disordered" evidence="6">
    <location>
        <begin position="249"/>
        <end position="294"/>
    </location>
</feature>
<dbReference type="PANTHER" id="PTHR10015">
    <property type="entry name" value="HEAT SHOCK TRANSCRIPTION FACTOR"/>
    <property type="match status" value="1"/>
</dbReference>
<proteinExistence type="inferred from homology"/>
<sequence length="420" mass="46837">MSNEDSKENLLSLHLHHFARKNRPLSPFISKLRFLLNCTKHQDAIHWSSDGRAIVITNVEVFKQSVLDNEAEMFKTKNFTSFVRQLNLYGFRKVPSNGKSDPATNMKFEHTNFRRERPDLMQYIQRTCVVGGKRKGELLTTFSPETRPLAMKKATPILYIKHDNKENIFQHQIQSGLNAGSIVGKPLGLSILKAVSTNIPGSSNVSLINNQHFAINVKPNIRTVFAPSKNVLSTDTKIISFSQIIEQNVKSSPPVPRTSSPQQTHQPTIADPTTKNLNISDNPPNTTDNDSTTEPILYSVTDLPNTSSEHDYALPTTPDKFPIVPDEKPAIHPTNTSSPKSPPMITDQDIYQFLNENFSAEKEVVQSLLSLPESQPDQIFDDLKTLAEVSSNPLLGVDNVIKLQSGNATPRETVVSVNHI</sequence>
<protein>
    <recommendedName>
        <fullName evidence="7">HSF-type DNA-binding domain-containing protein</fullName>
    </recommendedName>
</protein>
<comment type="similarity">
    <text evidence="2 5">Belongs to the HSF family.</text>
</comment>
<feature type="compositionally biased region" description="Polar residues" evidence="6">
    <location>
        <begin position="249"/>
        <end position="279"/>
    </location>
</feature>
<evidence type="ECO:0000256" key="6">
    <source>
        <dbReference type="SAM" id="MobiDB-lite"/>
    </source>
</evidence>
<dbReference type="InterPro" id="IPR036388">
    <property type="entry name" value="WH-like_DNA-bd_sf"/>
</dbReference>
<dbReference type="SMART" id="SM00415">
    <property type="entry name" value="HSF"/>
    <property type="match status" value="1"/>
</dbReference>
<evidence type="ECO:0000256" key="4">
    <source>
        <dbReference type="ARBA" id="ARBA00023242"/>
    </source>
</evidence>
<dbReference type="PANTHER" id="PTHR10015:SF465">
    <property type="entry name" value="HSF-TYPE DNA-BINDING DOMAIN-CONTAINING PROTEIN"/>
    <property type="match status" value="1"/>
</dbReference>
<dbReference type="GO" id="GO:0005634">
    <property type="term" value="C:nucleus"/>
    <property type="evidence" value="ECO:0007669"/>
    <property type="project" value="UniProtKB-SubCell"/>
</dbReference>
<feature type="domain" description="HSF-type DNA-binding" evidence="7">
    <location>
        <begin position="24"/>
        <end position="127"/>
    </location>
</feature>
<keyword evidence="9" id="KW-1185">Reference proteome</keyword>
<evidence type="ECO:0000313" key="8">
    <source>
        <dbReference type="EnsemblMetazoa" id="CLYHEMP005021.2"/>
    </source>
</evidence>
<evidence type="ECO:0000256" key="3">
    <source>
        <dbReference type="ARBA" id="ARBA00023125"/>
    </source>
</evidence>
<accession>A0A7M5WR89</accession>
<evidence type="ECO:0000256" key="1">
    <source>
        <dbReference type="ARBA" id="ARBA00004123"/>
    </source>
</evidence>
<evidence type="ECO:0000313" key="9">
    <source>
        <dbReference type="Proteomes" id="UP000594262"/>
    </source>
</evidence>
<dbReference type="SUPFAM" id="SSF46785">
    <property type="entry name" value="Winged helix' DNA-binding domain"/>
    <property type="match status" value="1"/>
</dbReference>
<keyword evidence="4" id="KW-0539">Nucleus</keyword>
<evidence type="ECO:0000259" key="7">
    <source>
        <dbReference type="SMART" id="SM00415"/>
    </source>
</evidence>
<dbReference type="EnsemblMetazoa" id="CLYHEMT005021.1">
    <property type="protein sequence ID" value="CLYHEMP005021.1"/>
    <property type="gene ID" value="CLYHEMG005021"/>
</dbReference>
<dbReference type="Gene3D" id="1.10.10.10">
    <property type="entry name" value="Winged helix-like DNA-binding domain superfamily/Winged helix DNA-binding domain"/>
    <property type="match status" value="1"/>
</dbReference>
<dbReference type="GO" id="GO:0043565">
    <property type="term" value="F:sequence-specific DNA binding"/>
    <property type="evidence" value="ECO:0007669"/>
    <property type="project" value="InterPro"/>
</dbReference>
<comment type="subcellular location">
    <subcellularLocation>
        <location evidence="1">Nucleus</location>
    </subcellularLocation>
</comment>
<dbReference type="GO" id="GO:0003700">
    <property type="term" value="F:DNA-binding transcription factor activity"/>
    <property type="evidence" value="ECO:0007669"/>
    <property type="project" value="InterPro"/>
</dbReference>
<keyword evidence="3" id="KW-0238">DNA-binding</keyword>
<dbReference type="Proteomes" id="UP000594262">
    <property type="component" value="Unplaced"/>
</dbReference>
<feature type="compositionally biased region" description="Low complexity" evidence="6">
    <location>
        <begin position="280"/>
        <end position="293"/>
    </location>
</feature>
<dbReference type="RefSeq" id="XP_066934689.1">
    <property type="nucleotide sequence ID" value="XM_067078588.1"/>
</dbReference>
<dbReference type="EnsemblMetazoa" id="CLYHEMT005021.2">
    <property type="protein sequence ID" value="CLYHEMP005021.2"/>
    <property type="gene ID" value="CLYHEMG005021"/>
</dbReference>
<dbReference type="Pfam" id="PF00447">
    <property type="entry name" value="HSF_DNA-bind"/>
    <property type="match status" value="1"/>
</dbReference>